<gene>
    <name evidence="1" type="ORF">FOXG_20995</name>
</gene>
<proteinExistence type="predicted"/>
<evidence type="ECO:0000313" key="1">
    <source>
        <dbReference type="EMBL" id="KNB13956.1"/>
    </source>
</evidence>
<organism evidence="1 2">
    <name type="scientific">Fusarium oxysporum f. sp. lycopersici (strain 4287 / CBS 123668 / FGSC 9935 / NRRL 34936)</name>
    <name type="common">Fusarium vascular wilt of tomato</name>
    <dbReference type="NCBI Taxonomy" id="426428"/>
    <lineage>
        <taxon>Eukaryota</taxon>
        <taxon>Fungi</taxon>
        <taxon>Dikarya</taxon>
        <taxon>Ascomycota</taxon>
        <taxon>Pezizomycotina</taxon>
        <taxon>Sordariomycetes</taxon>
        <taxon>Hypocreomycetidae</taxon>
        <taxon>Hypocreales</taxon>
        <taxon>Nectriaceae</taxon>
        <taxon>Fusarium</taxon>
        <taxon>Fusarium oxysporum species complex</taxon>
    </lineage>
</organism>
<name>A0A0J9VT68_FUSO4</name>
<sequence>MKTRRSSRRMTAAVTSKDSTNTCSASTSLFAKRNTLYHPSTFSLSRQRHLESPVMPHWHRQLLSLDLSCLGFLDGQHCYIPNILVVDQTLVCRSLFPHIRLQQPEHVAHTMLDRTSDWFCCVTHESRRMEHIFGIISVHLQRG</sequence>
<dbReference type="Proteomes" id="UP000009097">
    <property type="component" value="Unassembled WGS sequence"/>
</dbReference>
<dbReference type="AlphaFoldDB" id="A0A0J9VT68"/>
<dbReference type="VEuPathDB" id="FungiDB:FOXG_20995"/>
<evidence type="ECO:0000313" key="2">
    <source>
        <dbReference type="Proteomes" id="UP000009097"/>
    </source>
</evidence>
<reference evidence="1" key="1">
    <citation type="submission" date="2007-04" db="EMBL/GenBank/DDBJ databases">
        <authorList>
            <consortium name="The Broad Institute Genome Sequencing Platform"/>
            <person name="Birren B."/>
            <person name="Lander E."/>
            <person name="Galagan J."/>
            <person name="Nusbaum C."/>
            <person name="Devon K."/>
            <person name="Ma L.-J."/>
            <person name="Jaffe D."/>
            <person name="Butler J."/>
            <person name="Alvarez P."/>
            <person name="Gnerre S."/>
            <person name="Grabherr M."/>
            <person name="Kleber M."/>
            <person name="Mauceli E."/>
            <person name="Brockman W."/>
            <person name="MacCallum I.A."/>
            <person name="Young S."/>
            <person name="LaButti K."/>
            <person name="DeCaprio D."/>
            <person name="Crawford M."/>
            <person name="Koehrsen M."/>
            <person name="Engels R."/>
            <person name="Montgomery P."/>
            <person name="Pearson M."/>
            <person name="Howarth C."/>
            <person name="Larson L."/>
            <person name="White J."/>
            <person name="O'Leary S."/>
            <person name="Kodira C."/>
            <person name="Zeng Q."/>
            <person name="Yandava C."/>
            <person name="Alvarado L."/>
            <person name="Kistler C."/>
            <person name="Shim W.-B."/>
            <person name="Kang S."/>
            <person name="Woloshuk C."/>
        </authorList>
    </citation>
    <scope>NUCLEOTIDE SEQUENCE</scope>
    <source>
        <strain evidence="1">4287</strain>
    </source>
</reference>
<reference evidence="1" key="2">
    <citation type="journal article" date="2010" name="Nature">
        <title>Comparative genomics reveals mobile pathogenicity chromosomes in Fusarium.</title>
        <authorList>
            <person name="Ma L.J."/>
            <person name="van der Does H.C."/>
            <person name="Borkovich K.A."/>
            <person name="Coleman J.J."/>
            <person name="Daboussi M.J."/>
            <person name="Di Pietro A."/>
            <person name="Dufresne M."/>
            <person name="Freitag M."/>
            <person name="Grabherr M."/>
            <person name="Henrissat B."/>
            <person name="Houterman P.M."/>
            <person name="Kang S."/>
            <person name="Shim W.B."/>
            <person name="Woloshuk C."/>
            <person name="Xie X."/>
            <person name="Xu J.R."/>
            <person name="Antoniw J."/>
            <person name="Baker S.E."/>
            <person name="Bluhm B.H."/>
            <person name="Breakspear A."/>
            <person name="Brown D.W."/>
            <person name="Butchko R.A."/>
            <person name="Chapman S."/>
            <person name="Coulson R."/>
            <person name="Coutinho P.M."/>
            <person name="Danchin E.G."/>
            <person name="Diener A."/>
            <person name="Gale L.R."/>
            <person name="Gardiner D.M."/>
            <person name="Goff S."/>
            <person name="Hammond-Kosack K.E."/>
            <person name="Hilburn K."/>
            <person name="Hua-Van A."/>
            <person name="Jonkers W."/>
            <person name="Kazan K."/>
            <person name="Kodira C.D."/>
            <person name="Koehrsen M."/>
            <person name="Kumar L."/>
            <person name="Lee Y.H."/>
            <person name="Li L."/>
            <person name="Manners J.M."/>
            <person name="Miranda-Saavedra D."/>
            <person name="Mukherjee M."/>
            <person name="Park G."/>
            <person name="Park J."/>
            <person name="Park S.Y."/>
            <person name="Proctor R.H."/>
            <person name="Regev A."/>
            <person name="Ruiz-Roldan M.C."/>
            <person name="Sain D."/>
            <person name="Sakthikumar S."/>
            <person name="Sykes S."/>
            <person name="Schwartz D.C."/>
            <person name="Turgeon B.G."/>
            <person name="Wapinski I."/>
            <person name="Yoder O."/>
            <person name="Young S."/>
            <person name="Zeng Q."/>
            <person name="Zhou S."/>
            <person name="Galagan J."/>
            <person name="Cuomo C.A."/>
            <person name="Kistler H.C."/>
            <person name="Rep M."/>
        </authorList>
    </citation>
    <scope>NUCLEOTIDE SEQUENCE [LARGE SCALE GENOMIC DNA]</scope>
    <source>
        <strain evidence="1">4287</strain>
    </source>
</reference>
<dbReference type="RefSeq" id="XP_018252001.1">
    <property type="nucleotide sequence ID" value="XM_018401325.1"/>
</dbReference>
<dbReference type="GeneID" id="28961701"/>
<dbReference type="KEGG" id="fox:FOXG_20995"/>
<accession>A0A0J9VT68</accession>
<dbReference type="EMBL" id="DS231713">
    <property type="protein sequence ID" value="KNB13956.1"/>
    <property type="molecule type" value="Genomic_DNA"/>
</dbReference>
<protein>
    <submittedName>
        <fullName evidence="1">Uncharacterized protein</fullName>
    </submittedName>
</protein>